<dbReference type="AlphaFoldDB" id="A0A4D9D012"/>
<dbReference type="Gene3D" id="1.10.510.10">
    <property type="entry name" value="Transferase(Phosphotransferase) domain 1"/>
    <property type="match status" value="1"/>
</dbReference>
<feature type="region of interest" description="Disordered" evidence="11">
    <location>
        <begin position="626"/>
        <end position="651"/>
    </location>
</feature>
<feature type="compositionally biased region" description="Acidic residues" evidence="11">
    <location>
        <begin position="632"/>
        <end position="645"/>
    </location>
</feature>
<keyword evidence="4 10" id="KW-0067">ATP-binding</keyword>
<evidence type="ECO:0000256" key="1">
    <source>
        <dbReference type="ARBA" id="ARBA00022679"/>
    </source>
</evidence>
<feature type="binding site" evidence="10">
    <location>
        <position position="594"/>
    </location>
    <ligand>
        <name>ATP</name>
        <dbReference type="ChEBI" id="CHEBI:30616"/>
    </ligand>
</feature>
<evidence type="ECO:0000256" key="6">
    <source>
        <dbReference type="ARBA" id="ARBA00038999"/>
    </source>
</evidence>
<sequence length="1257" mass="133527">MAEPRRAARAKSFSSRVGHKGWFRQLFRRSSTSLTTKETPVGIGIHFGVQTALPDQKEESSSSSSSSSSQNNTNAGSSGERMHDSSTDSPQDSPATQASQEKTALPSGVRSGLEQAVGRPNARSPRSPAKLKLELTSDVRGSYVGSSAKMLRRLSTSSQVDWGDDSPEDSGSEGLAAGEEGGEGDGGGVEDTAGSETDSTNTGDNVDWDDEDEEEDSSGEGEQSPMVSTIWDSRPPPPKPQVSSSARTLATTPHAGMAASRSNTPGRLERRKCLHINVEDEDGDCYDTRGGGGRRMGPNGMILSQGYGGYYGSLSINSASLSQQEKPAPTAGYGSCTSTSSRESNASSGNSSARSSSRLAAEHRELSQPFLSPLSQEARSGSVGEGTERSGPFADGAGGRTAQEALEGVGGGGEEGGLGEGQTCTQAGQDVNSAAVLVGMDGSGGEGMAPAERFERGVPGWAPGGDAAPGQCVQYPPPLPHHEGDFVFRPSATLKAARAAQEDEDLGEAGVRAGAGEGEEEGVVFYRSAGENFDLGGFTIGRGGLVSSPRNSLRRRPSLNQGNNFLVLARLGSGNSGAVHKALHVPSMRLVALKALPLYDAGRRAQVMRELKILYSNLASIDAKRTTRVEPSIEDMEEDGEEGGEEGGREGKVAEEGVGEVNADPGALMVRGDSLRGEEDKEQCAAGPEREEGGVADKEDLGREMGGGAAAFSTGQTGMTTLREATGALSLEEKKEVEEAREDMRWRDAGSPAEKVESSADGGHCPYIVSFYDAFADAKHGCLTLVVEYMNGGSLQDLLVDRGGCGSEDILAHVAYNVLQGLEFLHARKKIHRDIKPSNLLLNSAGFIKLADFGVSRSLDGGEAAEGEEAKQPLADTFIGTLGYMSPERITGQGYSFGADIWGFGLSMLAVAVGAFPLKQPTSCYWGLVHAVCDSPSPEAPPAFSPLFHDFIRQCLTKDPGQRASSHALLQHPFIASRHHLHKDARGHVMEFLEDREVKVAELETVCQVLARHLTQKRRKLAAEADSACRNSESDTGWKRRVKVEKGEGALGEAEEEWRTGEGRGEDNKQESGVDRDEECATEGDMGKDIDEEEDGKEGWQGGKAGIEGQRGEEKGEQTRLPMLRETMVQRLAEELALEEGLVAASLEAAFAAAEEESEEALIARAPSPPPLLPKNSSVLSLTSSMDLSMLKRRESLEGKERTEGRKAEEGEGKPETFTKVTAESAWRQEEATAPELEAGKRDERNVGLQGQLEQCR</sequence>
<feature type="compositionally biased region" description="Basic and acidic residues" evidence="11">
    <location>
        <begin position="731"/>
        <end position="757"/>
    </location>
</feature>
<feature type="region of interest" description="Disordered" evidence="11">
    <location>
        <begin position="673"/>
        <end position="757"/>
    </location>
</feature>
<dbReference type="PANTHER" id="PTHR48013">
    <property type="entry name" value="DUAL SPECIFICITY MITOGEN-ACTIVATED PROTEIN KINASE KINASE 5-RELATED"/>
    <property type="match status" value="1"/>
</dbReference>
<feature type="compositionally biased region" description="Polar residues" evidence="11">
    <location>
        <begin position="369"/>
        <end position="379"/>
    </location>
</feature>
<dbReference type="InterPro" id="IPR011009">
    <property type="entry name" value="Kinase-like_dom_sf"/>
</dbReference>
<dbReference type="Proteomes" id="UP000355283">
    <property type="component" value="Unassembled WGS sequence"/>
</dbReference>
<keyword evidence="1" id="KW-0808">Transferase</keyword>
<evidence type="ECO:0000256" key="7">
    <source>
        <dbReference type="ARBA" id="ARBA00049014"/>
    </source>
</evidence>
<dbReference type="GO" id="GO:0004708">
    <property type="term" value="F:MAP kinase kinase activity"/>
    <property type="evidence" value="ECO:0007669"/>
    <property type="project" value="UniProtKB-EC"/>
</dbReference>
<dbReference type="SUPFAM" id="SSF56112">
    <property type="entry name" value="Protein kinase-like (PK-like)"/>
    <property type="match status" value="2"/>
</dbReference>
<comment type="catalytic activity">
    <reaction evidence="7">
        <text>L-seryl-[protein] + ATP = O-phospho-L-seryl-[protein] + ADP + H(+)</text>
        <dbReference type="Rhea" id="RHEA:17989"/>
        <dbReference type="Rhea" id="RHEA-COMP:9863"/>
        <dbReference type="Rhea" id="RHEA-COMP:11604"/>
        <dbReference type="ChEBI" id="CHEBI:15378"/>
        <dbReference type="ChEBI" id="CHEBI:29999"/>
        <dbReference type="ChEBI" id="CHEBI:30616"/>
        <dbReference type="ChEBI" id="CHEBI:83421"/>
        <dbReference type="ChEBI" id="CHEBI:456216"/>
        <dbReference type="EC" id="2.7.12.2"/>
    </reaction>
</comment>
<evidence type="ECO:0000256" key="2">
    <source>
        <dbReference type="ARBA" id="ARBA00022741"/>
    </source>
</evidence>
<feature type="compositionally biased region" description="Polar residues" evidence="11">
    <location>
        <begin position="87"/>
        <end position="102"/>
    </location>
</feature>
<feature type="domain" description="Protein kinase" evidence="12">
    <location>
        <begin position="565"/>
        <end position="975"/>
    </location>
</feature>
<evidence type="ECO:0000256" key="10">
    <source>
        <dbReference type="PROSITE-ProRule" id="PRU10141"/>
    </source>
</evidence>
<feature type="compositionally biased region" description="Acidic residues" evidence="11">
    <location>
        <begin position="206"/>
        <end position="219"/>
    </location>
</feature>
<feature type="region of interest" description="Disordered" evidence="11">
    <location>
        <begin position="321"/>
        <end position="425"/>
    </location>
</feature>
<feature type="region of interest" description="Disordered" evidence="11">
    <location>
        <begin position="1043"/>
        <end position="1122"/>
    </location>
</feature>
<evidence type="ECO:0000256" key="3">
    <source>
        <dbReference type="ARBA" id="ARBA00022777"/>
    </source>
</evidence>
<dbReference type="SMART" id="SM00220">
    <property type="entry name" value="S_TKc"/>
    <property type="match status" value="1"/>
</dbReference>
<dbReference type="EC" id="2.7.12.2" evidence="6"/>
<dbReference type="EMBL" id="SDOX01000018">
    <property type="protein sequence ID" value="TFJ84646.1"/>
    <property type="molecule type" value="Genomic_DNA"/>
</dbReference>
<feature type="compositionally biased region" description="Polar residues" evidence="11">
    <location>
        <begin position="241"/>
        <end position="251"/>
    </location>
</feature>
<name>A0A4D9D012_9STRA</name>
<organism evidence="13 14">
    <name type="scientific">Nannochloropsis salina CCMP1776</name>
    <dbReference type="NCBI Taxonomy" id="1027361"/>
    <lineage>
        <taxon>Eukaryota</taxon>
        <taxon>Sar</taxon>
        <taxon>Stramenopiles</taxon>
        <taxon>Ochrophyta</taxon>
        <taxon>Eustigmatophyceae</taxon>
        <taxon>Eustigmatales</taxon>
        <taxon>Monodopsidaceae</taxon>
        <taxon>Microchloropsis</taxon>
        <taxon>Microchloropsis salina</taxon>
    </lineage>
</organism>
<dbReference type="GO" id="GO:0005524">
    <property type="term" value="F:ATP binding"/>
    <property type="evidence" value="ECO:0007669"/>
    <property type="project" value="UniProtKB-UniRule"/>
</dbReference>
<feature type="region of interest" description="Disordered" evidence="11">
    <location>
        <begin position="1"/>
        <end position="269"/>
    </location>
</feature>
<dbReference type="InterPro" id="IPR017441">
    <property type="entry name" value="Protein_kinase_ATP_BS"/>
</dbReference>
<feature type="region of interest" description="Disordered" evidence="11">
    <location>
        <begin position="1190"/>
        <end position="1257"/>
    </location>
</feature>
<reference evidence="13 14" key="1">
    <citation type="submission" date="2019-01" db="EMBL/GenBank/DDBJ databases">
        <title>Nuclear Genome Assembly of the Microalgal Biofuel strain Nannochloropsis salina CCMP1776.</title>
        <authorList>
            <person name="Hovde B."/>
        </authorList>
    </citation>
    <scope>NUCLEOTIDE SEQUENCE [LARGE SCALE GENOMIC DNA]</scope>
    <source>
        <strain evidence="13 14">CCMP1776</strain>
    </source>
</reference>
<proteinExistence type="inferred from homology"/>
<dbReference type="Pfam" id="PF00069">
    <property type="entry name" value="Pkinase"/>
    <property type="match status" value="1"/>
</dbReference>
<protein>
    <recommendedName>
        <fullName evidence="6">mitogen-activated protein kinase kinase</fullName>
        <ecNumber evidence="6">2.7.12.2</ecNumber>
    </recommendedName>
</protein>
<feature type="compositionally biased region" description="Basic and acidic residues" evidence="11">
    <location>
        <begin position="673"/>
        <end position="703"/>
    </location>
</feature>
<dbReference type="PROSITE" id="PS00107">
    <property type="entry name" value="PROTEIN_KINASE_ATP"/>
    <property type="match status" value="1"/>
</dbReference>
<dbReference type="InterPro" id="IPR000719">
    <property type="entry name" value="Prot_kinase_dom"/>
</dbReference>
<comment type="similarity">
    <text evidence="5">Belongs to the protein kinase superfamily. STE Ser/Thr protein kinase family. MAP kinase kinase subfamily.</text>
</comment>
<feature type="compositionally biased region" description="Acidic residues" evidence="11">
    <location>
        <begin position="162"/>
        <end position="171"/>
    </location>
</feature>
<comment type="catalytic activity">
    <reaction evidence="9">
        <text>L-tyrosyl-[protein] + ATP = O-phospho-L-tyrosyl-[protein] + ADP + H(+)</text>
        <dbReference type="Rhea" id="RHEA:10596"/>
        <dbReference type="Rhea" id="RHEA-COMP:10136"/>
        <dbReference type="Rhea" id="RHEA-COMP:20101"/>
        <dbReference type="ChEBI" id="CHEBI:15378"/>
        <dbReference type="ChEBI" id="CHEBI:30616"/>
        <dbReference type="ChEBI" id="CHEBI:46858"/>
        <dbReference type="ChEBI" id="CHEBI:61978"/>
        <dbReference type="ChEBI" id="CHEBI:456216"/>
        <dbReference type="EC" id="2.7.12.2"/>
    </reaction>
</comment>
<comment type="caution">
    <text evidence="13">The sequence shown here is derived from an EMBL/GenBank/DDBJ whole genome shotgun (WGS) entry which is preliminary data.</text>
</comment>
<evidence type="ECO:0000256" key="4">
    <source>
        <dbReference type="ARBA" id="ARBA00022840"/>
    </source>
</evidence>
<evidence type="ECO:0000259" key="12">
    <source>
        <dbReference type="PROSITE" id="PS50011"/>
    </source>
</evidence>
<evidence type="ECO:0000256" key="5">
    <source>
        <dbReference type="ARBA" id="ARBA00038035"/>
    </source>
</evidence>
<evidence type="ECO:0000256" key="11">
    <source>
        <dbReference type="SAM" id="MobiDB-lite"/>
    </source>
</evidence>
<gene>
    <name evidence="13" type="ORF">NSK_004111</name>
</gene>
<dbReference type="Gene3D" id="3.30.200.20">
    <property type="entry name" value="Phosphorylase Kinase, domain 1"/>
    <property type="match status" value="1"/>
</dbReference>
<dbReference type="OrthoDB" id="10252354at2759"/>
<comment type="catalytic activity">
    <reaction evidence="8">
        <text>L-threonyl-[protein] + ATP = O-phospho-L-threonyl-[protein] + ADP + H(+)</text>
        <dbReference type="Rhea" id="RHEA:46608"/>
        <dbReference type="Rhea" id="RHEA-COMP:11060"/>
        <dbReference type="Rhea" id="RHEA-COMP:11605"/>
        <dbReference type="ChEBI" id="CHEBI:15378"/>
        <dbReference type="ChEBI" id="CHEBI:30013"/>
        <dbReference type="ChEBI" id="CHEBI:30616"/>
        <dbReference type="ChEBI" id="CHEBI:61977"/>
        <dbReference type="ChEBI" id="CHEBI:456216"/>
        <dbReference type="EC" id="2.7.12.2"/>
    </reaction>
</comment>
<keyword evidence="3" id="KW-0418">Kinase</keyword>
<keyword evidence="14" id="KW-1185">Reference proteome</keyword>
<feature type="compositionally biased region" description="Polar residues" evidence="11">
    <location>
        <begin position="28"/>
        <end position="38"/>
    </location>
</feature>
<dbReference type="PROSITE" id="PS50011">
    <property type="entry name" value="PROTEIN_KINASE_DOM"/>
    <property type="match status" value="1"/>
</dbReference>
<accession>A0A4D9D012</accession>
<evidence type="ECO:0000256" key="9">
    <source>
        <dbReference type="ARBA" id="ARBA00051693"/>
    </source>
</evidence>
<evidence type="ECO:0000256" key="8">
    <source>
        <dbReference type="ARBA" id="ARBA00049299"/>
    </source>
</evidence>
<evidence type="ECO:0000313" key="14">
    <source>
        <dbReference type="Proteomes" id="UP000355283"/>
    </source>
</evidence>
<feature type="compositionally biased region" description="Basic and acidic residues" evidence="11">
    <location>
        <begin position="1190"/>
        <end position="1217"/>
    </location>
</feature>
<feature type="compositionally biased region" description="Gly residues" evidence="11">
    <location>
        <begin position="408"/>
        <end position="420"/>
    </location>
</feature>
<dbReference type="PANTHER" id="PTHR48013:SF9">
    <property type="entry name" value="DUAL SPECIFICITY MITOGEN-ACTIVATED PROTEIN KINASE KINASE 5"/>
    <property type="match status" value="1"/>
</dbReference>
<keyword evidence="2 10" id="KW-0547">Nucleotide-binding</keyword>
<feature type="compositionally biased region" description="Basic and acidic residues" evidence="11">
    <location>
        <begin position="1057"/>
        <end position="1075"/>
    </location>
</feature>
<evidence type="ECO:0000313" key="13">
    <source>
        <dbReference type="EMBL" id="TFJ84646.1"/>
    </source>
</evidence>
<feature type="compositionally biased region" description="Low complexity" evidence="11">
    <location>
        <begin position="334"/>
        <end position="357"/>
    </location>
</feature>